<gene>
    <name evidence="1" type="ORF">RHMOL_Rhmol02G0226500</name>
</gene>
<keyword evidence="2" id="KW-1185">Reference proteome</keyword>
<name>A0ACC0PSP5_RHOML</name>
<reference evidence="1" key="1">
    <citation type="submission" date="2022-02" db="EMBL/GenBank/DDBJ databases">
        <title>Plant Genome Project.</title>
        <authorList>
            <person name="Zhang R.-G."/>
        </authorList>
    </citation>
    <scope>NUCLEOTIDE SEQUENCE</scope>
    <source>
        <strain evidence="1">AT1</strain>
    </source>
</reference>
<sequence length="661" mass="73587">MESKENISQYRQRLDKTLASHDLVNEEALKTLVKNQMMWASQCEVEECTDNLIEKRTNEVSNFLQMLRCASVVDYDGSKTKETCQRGWKVKQDTEEYRVMYREGPEGTPFHTLLVEGFVDGPLDVCLCISWESTLYNKWWPQTRIPTFKILASDCLQRVRIGEQISLVRMKVSWPLSTREAVVHFFEFEYFQDDLVVVLLKSISDLESVDVSTHGFTKDGIPDVQDVVRIDVVGGFAMQKVDAGRSYFRTIANMDIKLDFVPPSFINFISRQLLGSGFRLYKKEVASASEGNEDFGKVLRGALYTRIREALYPDRNQNMSINPENCDKESCLLPPEHAIKPVLVAEGNTDTNAFSGEESCLLAPEHVMKPVRVAGGNTDTNASSGEESCLLAPEHAIKPVLVAGGNADSRAFSGDYAPESFPEDHVNVGSDYKTCTEIEEIGEEELENSQCLEQHHKEIYAPTKSENSERCVQYTKKGDISAEVKHALETLEKVISFIREHGLAPQTRSLLGLGKDELMDSGGSAVLKYAKPSEVSHISKTSAVVSDKVSENKTANRNQSEPRNSSSIISSRHAGSNSYSREANHYKIVPASPEEDISRVSEIQQTAFPPSDNELTSKPTSDGGTHGNKPVNADDNRNCLSSTTKGKNKKMTLCCLPFITG</sequence>
<dbReference type="Proteomes" id="UP001062846">
    <property type="component" value="Chromosome 2"/>
</dbReference>
<organism evidence="1 2">
    <name type="scientific">Rhododendron molle</name>
    <name type="common">Chinese azalea</name>
    <name type="synonym">Azalea mollis</name>
    <dbReference type="NCBI Taxonomy" id="49168"/>
    <lineage>
        <taxon>Eukaryota</taxon>
        <taxon>Viridiplantae</taxon>
        <taxon>Streptophyta</taxon>
        <taxon>Embryophyta</taxon>
        <taxon>Tracheophyta</taxon>
        <taxon>Spermatophyta</taxon>
        <taxon>Magnoliopsida</taxon>
        <taxon>eudicotyledons</taxon>
        <taxon>Gunneridae</taxon>
        <taxon>Pentapetalae</taxon>
        <taxon>asterids</taxon>
        <taxon>Ericales</taxon>
        <taxon>Ericaceae</taxon>
        <taxon>Ericoideae</taxon>
        <taxon>Rhodoreae</taxon>
        <taxon>Rhododendron</taxon>
    </lineage>
</organism>
<proteinExistence type="predicted"/>
<dbReference type="EMBL" id="CM046389">
    <property type="protein sequence ID" value="KAI8568777.1"/>
    <property type="molecule type" value="Genomic_DNA"/>
</dbReference>
<evidence type="ECO:0000313" key="2">
    <source>
        <dbReference type="Proteomes" id="UP001062846"/>
    </source>
</evidence>
<comment type="caution">
    <text evidence="1">The sequence shown here is derived from an EMBL/GenBank/DDBJ whole genome shotgun (WGS) entry which is preliminary data.</text>
</comment>
<evidence type="ECO:0000313" key="1">
    <source>
        <dbReference type="EMBL" id="KAI8568777.1"/>
    </source>
</evidence>
<accession>A0ACC0PSP5</accession>
<protein>
    <submittedName>
        <fullName evidence="1">Uncharacterized protein</fullName>
    </submittedName>
</protein>